<feature type="domain" description="Response regulatory" evidence="10">
    <location>
        <begin position="3"/>
        <end position="120"/>
    </location>
</feature>
<gene>
    <name evidence="11" type="ORF">OB236_05370</name>
</gene>
<comment type="subcellular location">
    <subcellularLocation>
        <location evidence="1">Cytoplasm</location>
    </subcellularLocation>
</comment>
<dbReference type="Pfam" id="PF00072">
    <property type="entry name" value="Response_reg"/>
    <property type="match status" value="1"/>
</dbReference>
<keyword evidence="5" id="KW-0805">Transcription regulation</keyword>
<evidence type="ECO:0000256" key="7">
    <source>
        <dbReference type="ARBA" id="ARBA00023163"/>
    </source>
</evidence>
<evidence type="ECO:0000256" key="8">
    <source>
        <dbReference type="PROSITE-ProRule" id="PRU00169"/>
    </source>
</evidence>
<evidence type="ECO:0000256" key="2">
    <source>
        <dbReference type="ARBA" id="ARBA00022490"/>
    </source>
</evidence>
<sequence>MYKVLIIDDEAMIRKGLRESVPWTDIECEVVGVASNGYDGLQAIDQWEPDIVVTDIKMPGYDGIQVAEHAIQTNPLAKVILLSGYSEFEYARKAIQLGVFHFMLKPTVYEEMKRVIADAVRNIKSEERRIRELAKFRSEFQQQLHMYRSIFLRKIILNGQSDSGAQASDDSLRLYEIPLERDSYLIVFKPDELDTFIDKEEEKQYWMTSITTSVEQYVSGRSSCYFVPLKDEWFSIVYVTEEEECREAITQICEEIQSLQLTNDMPLTLSFSISRRKPRLSHLNQAYLEAVDAIQHIFYMGAGSIIFHADVSQASDKEDGSVPYAYYSECSKLIIKALQVGDEERCQQELSDLYQSFTKNQERPGVVRAVSVEIAAQVLSFVVRGHIELDFNTREKLFNDIILCETSEGCFKIIEDVVISMVREIYKQTKTRHKKVIEQIIGLLQEHYSQNISLEWLSDQVHLNSNYISRLIKKETKETFTDLLTNIRIEQAKKLLQNPLYKIYEISGMTGFEDPHYFSVKFKKITGISPSEYRDHYKDLF</sequence>
<dbReference type="PROSITE" id="PS50110">
    <property type="entry name" value="RESPONSE_REGULATORY"/>
    <property type="match status" value="1"/>
</dbReference>
<dbReference type="PRINTS" id="PR00032">
    <property type="entry name" value="HTHARAC"/>
</dbReference>
<dbReference type="Gene3D" id="3.40.50.2300">
    <property type="match status" value="1"/>
</dbReference>
<feature type="modified residue" description="4-aspartylphosphate" evidence="8">
    <location>
        <position position="55"/>
    </location>
</feature>
<dbReference type="InterPro" id="IPR051552">
    <property type="entry name" value="HptR"/>
</dbReference>
<evidence type="ECO:0000313" key="12">
    <source>
        <dbReference type="Proteomes" id="UP001652445"/>
    </source>
</evidence>
<feature type="domain" description="HTH araC/xylS-type" evidence="9">
    <location>
        <begin position="438"/>
        <end position="536"/>
    </location>
</feature>
<keyword evidence="6" id="KW-0238">DNA-binding</keyword>
<dbReference type="CDD" id="cd17536">
    <property type="entry name" value="REC_YesN-like"/>
    <property type="match status" value="1"/>
</dbReference>
<dbReference type="Proteomes" id="UP001652445">
    <property type="component" value="Unassembled WGS sequence"/>
</dbReference>
<dbReference type="InterPro" id="IPR041522">
    <property type="entry name" value="CdaR_GGDEF"/>
</dbReference>
<keyword evidence="12" id="KW-1185">Reference proteome</keyword>
<dbReference type="PROSITE" id="PS01124">
    <property type="entry name" value="HTH_ARAC_FAMILY_2"/>
    <property type="match status" value="1"/>
</dbReference>
<dbReference type="SUPFAM" id="SSF52172">
    <property type="entry name" value="CheY-like"/>
    <property type="match status" value="1"/>
</dbReference>
<evidence type="ECO:0000256" key="6">
    <source>
        <dbReference type="ARBA" id="ARBA00023125"/>
    </source>
</evidence>
<evidence type="ECO:0000256" key="5">
    <source>
        <dbReference type="ARBA" id="ARBA00023015"/>
    </source>
</evidence>
<keyword evidence="2" id="KW-0963">Cytoplasm</keyword>
<proteinExistence type="predicted"/>
<comment type="caution">
    <text evidence="11">The sequence shown here is derived from an EMBL/GenBank/DDBJ whole genome shotgun (WGS) entry which is preliminary data.</text>
</comment>
<dbReference type="InterPro" id="IPR018060">
    <property type="entry name" value="HTH_AraC"/>
</dbReference>
<dbReference type="EMBL" id="JAOQIO010000009">
    <property type="protein sequence ID" value="MCU6791557.1"/>
    <property type="molecule type" value="Genomic_DNA"/>
</dbReference>
<organism evidence="11 12">
    <name type="scientific">Paenibacillus baimaensis</name>
    <dbReference type="NCBI Taxonomy" id="2982185"/>
    <lineage>
        <taxon>Bacteria</taxon>
        <taxon>Bacillati</taxon>
        <taxon>Bacillota</taxon>
        <taxon>Bacilli</taxon>
        <taxon>Bacillales</taxon>
        <taxon>Paenibacillaceae</taxon>
        <taxon>Paenibacillus</taxon>
    </lineage>
</organism>
<evidence type="ECO:0000259" key="10">
    <source>
        <dbReference type="PROSITE" id="PS50110"/>
    </source>
</evidence>
<evidence type="ECO:0000256" key="3">
    <source>
        <dbReference type="ARBA" id="ARBA00022553"/>
    </source>
</evidence>
<evidence type="ECO:0000313" key="11">
    <source>
        <dbReference type="EMBL" id="MCU6791557.1"/>
    </source>
</evidence>
<dbReference type="InterPro" id="IPR011006">
    <property type="entry name" value="CheY-like_superfamily"/>
</dbReference>
<dbReference type="RefSeq" id="WP_262683094.1">
    <property type="nucleotide sequence ID" value="NZ_JAOQIO010000009.1"/>
</dbReference>
<dbReference type="PANTHER" id="PTHR42713:SF3">
    <property type="entry name" value="TRANSCRIPTIONAL REGULATORY PROTEIN HPTR"/>
    <property type="match status" value="1"/>
</dbReference>
<accession>A0ABT2UAG2</accession>
<dbReference type="Gene3D" id="1.10.10.60">
    <property type="entry name" value="Homeodomain-like"/>
    <property type="match status" value="2"/>
</dbReference>
<keyword evidence="3 8" id="KW-0597">Phosphoprotein</keyword>
<evidence type="ECO:0000256" key="1">
    <source>
        <dbReference type="ARBA" id="ARBA00004496"/>
    </source>
</evidence>
<name>A0ABT2UAG2_9BACL</name>
<evidence type="ECO:0000259" key="9">
    <source>
        <dbReference type="PROSITE" id="PS01124"/>
    </source>
</evidence>
<dbReference type="Pfam" id="PF12833">
    <property type="entry name" value="HTH_18"/>
    <property type="match status" value="1"/>
</dbReference>
<dbReference type="SMART" id="SM00342">
    <property type="entry name" value="HTH_ARAC"/>
    <property type="match status" value="1"/>
</dbReference>
<dbReference type="PANTHER" id="PTHR42713">
    <property type="entry name" value="HISTIDINE KINASE-RELATED"/>
    <property type="match status" value="1"/>
</dbReference>
<dbReference type="InterPro" id="IPR009057">
    <property type="entry name" value="Homeodomain-like_sf"/>
</dbReference>
<keyword evidence="7" id="KW-0804">Transcription</keyword>
<keyword evidence="4" id="KW-0902">Two-component regulatory system</keyword>
<protein>
    <submittedName>
        <fullName evidence="11">Response regulator</fullName>
    </submittedName>
</protein>
<dbReference type="InterPro" id="IPR020449">
    <property type="entry name" value="Tscrpt_reg_AraC-type_HTH"/>
</dbReference>
<dbReference type="InterPro" id="IPR001789">
    <property type="entry name" value="Sig_transdc_resp-reg_receiver"/>
</dbReference>
<dbReference type="SMART" id="SM00448">
    <property type="entry name" value="REC"/>
    <property type="match status" value="1"/>
</dbReference>
<dbReference type="Pfam" id="PF17853">
    <property type="entry name" value="GGDEF_2"/>
    <property type="match status" value="1"/>
</dbReference>
<reference evidence="11 12" key="1">
    <citation type="submission" date="2022-09" db="EMBL/GenBank/DDBJ databases">
        <authorList>
            <person name="Han X.L."/>
            <person name="Wang Q."/>
            <person name="Lu T."/>
        </authorList>
    </citation>
    <scope>NUCLEOTIDE SEQUENCE [LARGE SCALE GENOMIC DNA]</scope>
    <source>
        <strain evidence="11 12">WQ 127069</strain>
    </source>
</reference>
<evidence type="ECO:0000256" key="4">
    <source>
        <dbReference type="ARBA" id="ARBA00023012"/>
    </source>
</evidence>
<dbReference type="SUPFAM" id="SSF46689">
    <property type="entry name" value="Homeodomain-like"/>
    <property type="match status" value="1"/>
</dbReference>